<dbReference type="EMBL" id="RHHU01000002">
    <property type="protein sequence ID" value="RNB90213.1"/>
    <property type="molecule type" value="Genomic_DNA"/>
</dbReference>
<evidence type="ECO:0000313" key="2">
    <source>
        <dbReference type="EMBL" id="RNB90213.1"/>
    </source>
</evidence>
<dbReference type="AlphaFoldDB" id="A0A3M8DQ25"/>
<feature type="transmembrane region" description="Helical" evidence="1">
    <location>
        <begin position="14"/>
        <end position="32"/>
    </location>
</feature>
<dbReference type="Proteomes" id="UP000269573">
    <property type="component" value="Unassembled WGS sequence"/>
</dbReference>
<evidence type="ECO:0000256" key="1">
    <source>
        <dbReference type="SAM" id="Phobius"/>
    </source>
</evidence>
<proteinExistence type="predicted"/>
<keyword evidence="1" id="KW-0472">Membrane</keyword>
<name>A0A3M8DQ25_9BACL</name>
<evidence type="ECO:0000313" key="3">
    <source>
        <dbReference type="Proteomes" id="UP000269573"/>
    </source>
</evidence>
<keyword evidence="3" id="KW-1185">Reference proteome</keyword>
<dbReference type="RefSeq" id="WP_122922079.1">
    <property type="nucleotide sequence ID" value="NZ_RHHU01000002.1"/>
</dbReference>
<gene>
    <name evidence="2" type="ORF">EDM59_01850</name>
</gene>
<organism evidence="2 3">
    <name type="scientific">Brevibacillus nitrificans</name>
    <dbReference type="NCBI Taxonomy" id="651560"/>
    <lineage>
        <taxon>Bacteria</taxon>
        <taxon>Bacillati</taxon>
        <taxon>Bacillota</taxon>
        <taxon>Bacilli</taxon>
        <taxon>Bacillales</taxon>
        <taxon>Paenibacillaceae</taxon>
        <taxon>Brevibacillus</taxon>
    </lineage>
</organism>
<keyword evidence="1" id="KW-1133">Transmembrane helix</keyword>
<comment type="caution">
    <text evidence="2">The sequence shown here is derived from an EMBL/GenBank/DDBJ whole genome shotgun (WGS) entry which is preliminary data.</text>
</comment>
<evidence type="ECO:0008006" key="4">
    <source>
        <dbReference type="Google" id="ProtNLM"/>
    </source>
</evidence>
<keyword evidence="1" id="KW-0812">Transmembrane</keyword>
<sequence>MGAGKKILNGVNKFYGFMTSLGIIVLAVWLIASWMGVDVQGKIEEAADPGKKYVEAIKSSSLQQYSDEPIGEVMEYLHSEPKWTYTESNGKKFVEFSGLYYSEMENYELQLKFELNDNGTFNVSYVAVDGRLLGNLEAMEFLTKTFNDYETIRQATGQLTNS</sequence>
<reference evidence="2 3" key="1">
    <citation type="submission" date="2018-10" db="EMBL/GenBank/DDBJ databases">
        <title>Phylogenomics of Brevibacillus.</title>
        <authorList>
            <person name="Dunlap C."/>
        </authorList>
    </citation>
    <scope>NUCLEOTIDE SEQUENCE [LARGE SCALE GENOMIC DNA]</scope>
    <source>
        <strain evidence="2 3">JCM 15774</strain>
    </source>
</reference>
<protein>
    <recommendedName>
        <fullName evidence="4">DUF1310 family protein</fullName>
    </recommendedName>
</protein>
<accession>A0A3M8DQ25</accession>